<dbReference type="PANTHER" id="PTHR24418">
    <property type="entry name" value="TYROSINE-PROTEIN KINASE"/>
    <property type="match status" value="1"/>
</dbReference>
<keyword evidence="1" id="KW-0547">Nucleotide-binding</keyword>
<dbReference type="Gene3D" id="1.10.510.10">
    <property type="entry name" value="Transferase(Phosphotransferase) domain 1"/>
    <property type="match status" value="1"/>
</dbReference>
<dbReference type="InterPro" id="IPR008266">
    <property type="entry name" value="Tyr_kinase_AS"/>
</dbReference>
<dbReference type="Pfam" id="PF07714">
    <property type="entry name" value="PK_Tyr_Ser-Thr"/>
    <property type="match status" value="1"/>
</dbReference>
<dbReference type="InterPro" id="IPR011009">
    <property type="entry name" value="Kinase-like_dom_sf"/>
</dbReference>
<keyword evidence="2" id="KW-0067">ATP-binding</keyword>
<dbReference type="InterPro" id="IPR001245">
    <property type="entry name" value="Ser-Thr/Tyr_kinase_cat_dom"/>
</dbReference>
<protein>
    <submittedName>
        <fullName evidence="5">Protein kinase domain-containing protein</fullName>
    </submittedName>
</protein>
<evidence type="ECO:0000256" key="1">
    <source>
        <dbReference type="ARBA" id="ARBA00022741"/>
    </source>
</evidence>
<evidence type="ECO:0000313" key="5">
    <source>
        <dbReference type="WBParaSite" id="ACRNAN_scaffold3559.g26918.t1"/>
    </source>
</evidence>
<reference evidence="5" key="1">
    <citation type="submission" date="2022-11" db="UniProtKB">
        <authorList>
            <consortium name="WormBaseParasite"/>
        </authorList>
    </citation>
    <scope>IDENTIFICATION</scope>
</reference>
<dbReference type="SUPFAM" id="SSF56112">
    <property type="entry name" value="Protein kinase-like (PK-like)"/>
    <property type="match status" value="1"/>
</dbReference>
<dbReference type="PROSITE" id="PS00109">
    <property type="entry name" value="PROTEIN_KINASE_TYR"/>
    <property type="match status" value="1"/>
</dbReference>
<accession>A0A914DT11</accession>
<dbReference type="GO" id="GO:0004672">
    <property type="term" value="F:protein kinase activity"/>
    <property type="evidence" value="ECO:0007669"/>
    <property type="project" value="InterPro"/>
</dbReference>
<organism evidence="4 5">
    <name type="scientific">Acrobeloides nanus</name>
    <dbReference type="NCBI Taxonomy" id="290746"/>
    <lineage>
        <taxon>Eukaryota</taxon>
        <taxon>Metazoa</taxon>
        <taxon>Ecdysozoa</taxon>
        <taxon>Nematoda</taxon>
        <taxon>Chromadorea</taxon>
        <taxon>Rhabditida</taxon>
        <taxon>Tylenchina</taxon>
        <taxon>Cephalobomorpha</taxon>
        <taxon>Cephaloboidea</taxon>
        <taxon>Cephalobidae</taxon>
        <taxon>Acrobeloides</taxon>
    </lineage>
</organism>
<dbReference type="GO" id="GO:0005524">
    <property type="term" value="F:ATP binding"/>
    <property type="evidence" value="ECO:0007669"/>
    <property type="project" value="UniProtKB-KW"/>
</dbReference>
<dbReference type="WBParaSite" id="ACRNAN_scaffold3559.g26918.t1">
    <property type="protein sequence ID" value="ACRNAN_scaffold3559.g26918.t1"/>
    <property type="gene ID" value="ACRNAN_scaffold3559.g26918"/>
</dbReference>
<evidence type="ECO:0000313" key="4">
    <source>
        <dbReference type="Proteomes" id="UP000887540"/>
    </source>
</evidence>
<keyword evidence="4" id="KW-1185">Reference proteome</keyword>
<sequence length="561" mass="64536">MLKVEHPFILPLYGISLMDNIILIITPYRNLGSLEGFLRKYKKTVEKQPTLLVTFCYQIATAMEHLVRNNVVHGDLAARNVLVYENKEKFKDPKSNLIIPQGLNVQVADLGLATLFHGMSMEEKLIPDCLKNPPIRWSAPECLIFASSPNQIDKIKEPIRVEDKTPIPDEKTDIWSFGVTVWEIFSYGQFPYNDLLIGDVNMTTNDQISSSTARFFNSVRNKRLMNVNASATYKECYIKRKMSTNLEVEALIEYLWNENKRLDKPIQISDSCWSFVKQSWWNIDHKNRPTFKELVKYFETCLKNPSAILWIDQQQRSKKDPKTSSDEIHKKFKNAGSNLEVLKGWLKTTKDENLKKFLEQRIPASEVFVESGKLLEDLALFIENKDFDDSEDAARGTKSVLVMLEVAETIDETIKFLDYVHVDENGDIKEPITPELMLEIRSSIDKMKSLSSDIQKNTEPGSELSQTSSFTKLSLNCAELYFEALGLKEDPKHNPARALQILDDFEGILKQSEAEMTKEDVAVFETTYIQPLKEVKEKLMNDSDDKYKDILKVVLQIEEML</sequence>
<evidence type="ECO:0000259" key="3">
    <source>
        <dbReference type="PROSITE" id="PS50011"/>
    </source>
</evidence>
<dbReference type="InterPro" id="IPR000719">
    <property type="entry name" value="Prot_kinase_dom"/>
</dbReference>
<proteinExistence type="predicted"/>
<name>A0A914DT11_9BILA</name>
<dbReference type="PROSITE" id="PS50011">
    <property type="entry name" value="PROTEIN_KINASE_DOM"/>
    <property type="match status" value="1"/>
</dbReference>
<evidence type="ECO:0000256" key="2">
    <source>
        <dbReference type="ARBA" id="ARBA00022840"/>
    </source>
</evidence>
<dbReference type="InterPro" id="IPR050198">
    <property type="entry name" value="Non-receptor_tyrosine_kinases"/>
</dbReference>
<dbReference type="Proteomes" id="UP000887540">
    <property type="component" value="Unplaced"/>
</dbReference>
<feature type="domain" description="Protein kinase" evidence="3">
    <location>
        <begin position="1"/>
        <end position="302"/>
    </location>
</feature>
<dbReference type="AlphaFoldDB" id="A0A914DT11"/>